<protein>
    <submittedName>
        <fullName evidence="3">HscB chaperone</fullName>
    </submittedName>
</protein>
<dbReference type="Gene3D" id="1.10.287.110">
    <property type="entry name" value="DnaJ domain"/>
    <property type="match status" value="1"/>
</dbReference>
<name>Q7X1K8_9BACT</name>
<organism evidence="3">
    <name type="scientific">Leptospirillum ferrooxidans</name>
    <dbReference type="NCBI Taxonomy" id="180"/>
    <lineage>
        <taxon>Bacteria</taxon>
        <taxon>Pseudomonadati</taxon>
        <taxon>Nitrospirota</taxon>
        <taxon>Nitrospiria</taxon>
        <taxon>Nitrospirales</taxon>
        <taxon>Nitrospiraceae</taxon>
        <taxon>Leptospirillum</taxon>
    </lineage>
</organism>
<sequence length="188" mass="21466">MGEHTHRHSGDMASSLCWNCKGTLEEADLCGTCVKIQPFKEDRDYFDILGLPHRLVIDSGTLTEKFHEKSRLFHPDFHRMEASTEQEISLTNASRLNQAFKTLKDPFLRAAYYLALKKPGNPAIDPKKRLTGQDLMELMELKEELEGEVAVGHQEKAFARLLKEVRDLESSILESMKEIDFMGVWRGG</sequence>
<dbReference type="InterPro" id="IPR036869">
    <property type="entry name" value="J_dom_sf"/>
</dbReference>
<dbReference type="NCBIfam" id="TIGR00714">
    <property type="entry name" value="hscB"/>
    <property type="match status" value="1"/>
</dbReference>
<dbReference type="GO" id="GO:0001671">
    <property type="term" value="F:ATPase activator activity"/>
    <property type="evidence" value="ECO:0007669"/>
    <property type="project" value="InterPro"/>
</dbReference>
<reference evidence="3" key="1">
    <citation type="journal article" date="2003" name="Proc. Natl. Acad. Sci. U.S.A.">
        <title>Gene function analysis in environmental isolates: the nif regulon of the strict iron oxidizing bacterium Leptospirillum ferrooxidans.</title>
        <authorList>
            <person name="Parro V."/>
            <person name="Moreno-Paz M."/>
        </authorList>
    </citation>
    <scope>NUCLEOTIDE SEQUENCE</scope>
</reference>
<dbReference type="InterPro" id="IPR001623">
    <property type="entry name" value="DnaJ_domain"/>
</dbReference>
<accession>Q7X1K8</accession>
<dbReference type="SMART" id="SM00271">
    <property type="entry name" value="DnaJ"/>
    <property type="match status" value="1"/>
</dbReference>
<gene>
    <name evidence="3" type="primary">hscB</name>
</gene>
<evidence type="ECO:0000256" key="1">
    <source>
        <dbReference type="ARBA" id="ARBA00025596"/>
    </source>
</evidence>
<feature type="domain" description="J" evidence="2">
    <location>
        <begin position="44"/>
        <end position="116"/>
    </location>
</feature>
<dbReference type="PANTHER" id="PTHR14021">
    <property type="entry name" value="IRON-SULFUR CLUSTER CO-CHAPERONE PROTEIN HSCB"/>
    <property type="match status" value="1"/>
</dbReference>
<dbReference type="EMBL" id="AY204370">
    <property type="protein sequence ID" value="AAO38292.1"/>
    <property type="molecule type" value="Genomic_DNA"/>
</dbReference>
<evidence type="ECO:0000259" key="2">
    <source>
        <dbReference type="PROSITE" id="PS50076"/>
    </source>
</evidence>
<comment type="function">
    <text evidence="1">Co-chaperone involved in the maturation of iron-sulfur cluster-containing proteins. Seems to help targeting proteins to be folded toward HscA.</text>
</comment>
<dbReference type="PANTHER" id="PTHR14021:SF15">
    <property type="entry name" value="IRON-SULFUR CLUSTER CO-CHAPERONE PROTEIN HSCB"/>
    <property type="match status" value="1"/>
</dbReference>
<dbReference type="CDD" id="cd06257">
    <property type="entry name" value="DnaJ"/>
    <property type="match status" value="1"/>
</dbReference>
<dbReference type="SUPFAM" id="SSF46565">
    <property type="entry name" value="Chaperone J-domain"/>
    <property type="match status" value="1"/>
</dbReference>
<dbReference type="AlphaFoldDB" id="Q7X1K8"/>
<evidence type="ECO:0000313" key="3">
    <source>
        <dbReference type="EMBL" id="AAO38292.1"/>
    </source>
</evidence>
<dbReference type="PROSITE" id="PS50076">
    <property type="entry name" value="DNAJ_2"/>
    <property type="match status" value="1"/>
</dbReference>
<dbReference type="GO" id="GO:0044571">
    <property type="term" value="P:[2Fe-2S] cluster assembly"/>
    <property type="evidence" value="ECO:0007669"/>
    <property type="project" value="InterPro"/>
</dbReference>
<dbReference type="InterPro" id="IPR004640">
    <property type="entry name" value="HscB"/>
</dbReference>
<proteinExistence type="predicted"/>
<dbReference type="GO" id="GO:0051087">
    <property type="term" value="F:protein-folding chaperone binding"/>
    <property type="evidence" value="ECO:0007669"/>
    <property type="project" value="InterPro"/>
</dbReference>